<reference evidence="3" key="1">
    <citation type="journal article" date="2021" name="BMC Genomics">
        <title>Chromosome-level genome assembly and manually-curated proteome of model necrotroph Parastagonospora nodorum Sn15 reveals a genome-wide trove of candidate effector homologs, and redundancy of virulence-related functions within an accessory chromosome.</title>
        <authorList>
            <person name="Bertazzoni S."/>
            <person name="Jones D.A.B."/>
            <person name="Phan H.T."/>
            <person name="Tan K.-C."/>
            <person name="Hane J.K."/>
        </authorList>
    </citation>
    <scope>NUCLEOTIDE SEQUENCE [LARGE SCALE GENOMIC DNA]</scope>
    <source>
        <strain evidence="3">SN15 / ATCC MYA-4574 / FGSC 10173)</strain>
    </source>
</reference>
<evidence type="ECO:0000313" key="3">
    <source>
        <dbReference type="Proteomes" id="UP000663193"/>
    </source>
</evidence>
<gene>
    <name evidence="2" type="ORF">JI435_059820</name>
</gene>
<organism evidence="2 3">
    <name type="scientific">Phaeosphaeria nodorum (strain SN15 / ATCC MYA-4574 / FGSC 10173)</name>
    <name type="common">Glume blotch fungus</name>
    <name type="synonym">Parastagonospora nodorum</name>
    <dbReference type="NCBI Taxonomy" id="321614"/>
    <lineage>
        <taxon>Eukaryota</taxon>
        <taxon>Fungi</taxon>
        <taxon>Dikarya</taxon>
        <taxon>Ascomycota</taxon>
        <taxon>Pezizomycotina</taxon>
        <taxon>Dothideomycetes</taxon>
        <taxon>Pleosporomycetidae</taxon>
        <taxon>Pleosporales</taxon>
        <taxon>Pleosporineae</taxon>
        <taxon>Phaeosphaeriaceae</taxon>
        <taxon>Parastagonospora</taxon>
    </lineage>
</organism>
<evidence type="ECO:0000313" key="2">
    <source>
        <dbReference type="EMBL" id="QRD05708.1"/>
    </source>
</evidence>
<feature type="compositionally biased region" description="Low complexity" evidence="1">
    <location>
        <begin position="65"/>
        <end position="76"/>
    </location>
</feature>
<feature type="region of interest" description="Disordered" evidence="1">
    <location>
        <begin position="61"/>
        <end position="82"/>
    </location>
</feature>
<feature type="non-terminal residue" evidence="2">
    <location>
        <position position="1"/>
    </location>
</feature>
<keyword evidence="3" id="KW-1185">Reference proteome</keyword>
<sequence length="82" mass="9147">TRFSLVLRIPKIGVRPYARMSTPARDPGTSKVTYLFIYIGAKIYQQEMDVVSINSSSLVKKSFTRRTSPPSSSSSTARNFAK</sequence>
<protein>
    <submittedName>
        <fullName evidence="2">Uncharacterized protein</fullName>
    </submittedName>
</protein>
<dbReference type="VEuPathDB" id="FungiDB:JI435_059820"/>
<dbReference type="EMBL" id="CP069041">
    <property type="protein sequence ID" value="QRD05708.1"/>
    <property type="molecule type" value="Genomic_DNA"/>
</dbReference>
<evidence type="ECO:0000256" key="1">
    <source>
        <dbReference type="SAM" id="MobiDB-lite"/>
    </source>
</evidence>
<dbReference type="AlphaFoldDB" id="A0A7U2I9I3"/>
<proteinExistence type="predicted"/>
<dbReference type="Proteomes" id="UP000663193">
    <property type="component" value="Chromosome 19"/>
</dbReference>
<name>A0A7U2I9I3_PHANO</name>
<accession>A0A7U2I9I3</accession>